<dbReference type="PANTHER" id="PTHR30290:SF9">
    <property type="entry name" value="OLIGOPEPTIDE-BINDING PROTEIN APPA"/>
    <property type="match status" value="1"/>
</dbReference>
<dbReference type="InParanoid" id="F5YG57"/>
<organism evidence="5 6">
    <name type="scientific">Leadbettera azotonutricia (strain ATCC BAA-888 / DSM 13862 / ZAS-9)</name>
    <name type="common">Treponema azotonutricium</name>
    <dbReference type="NCBI Taxonomy" id="545695"/>
    <lineage>
        <taxon>Bacteria</taxon>
        <taxon>Pseudomonadati</taxon>
        <taxon>Spirochaetota</taxon>
        <taxon>Spirochaetia</taxon>
        <taxon>Spirochaetales</taxon>
        <taxon>Breznakiellaceae</taxon>
        <taxon>Leadbettera</taxon>
    </lineage>
</organism>
<evidence type="ECO:0000313" key="6">
    <source>
        <dbReference type="Proteomes" id="UP000009222"/>
    </source>
</evidence>
<dbReference type="PANTHER" id="PTHR30290">
    <property type="entry name" value="PERIPLASMIC BINDING COMPONENT OF ABC TRANSPORTER"/>
    <property type="match status" value="1"/>
</dbReference>
<evidence type="ECO:0000259" key="4">
    <source>
        <dbReference type="Pfam" id="PF00496"/>
    </source>
</evidence>
<dbReference type="KEGG" id="taz:TREAZ_0021"/>
<evidence type="ECO:0000256" key="1">
    <source>
        <dbReference type="ARBA" id="ARBA00005695"/>
    </source>
</evidence>
<dbReference type="eggNOG" id="COG0747">
    <property type="taxonomic scope" value="Bacteria"/>
</dbReference>
<proteinExistence type="inferred from homology"/>
<keyword evidence="6" id="KW-1185">Reference proteome</keyword>
<dbReference type="HOGENOM" id="CLU_017028_8_4_12"/>
<accession>F5YG57</accession>
<evidence type="ECO:0000256" key="2">
    <source>
        <dbReference type="ARBA" id="ARBA00022448"/>
    </source>
</evidence>
<dbReference type="InterPro" id="IPR000914">
    <property type="entry name" value="SBP_5_dom"/>
</dbReference>
<reference evidence="6" key="1">
    <citation type="submission" date="2009-12" db="EMBL/GenBank/DDBJ databases">
        <title>Complete sequence of Treponema azotonutricium strain ZAS-9.</title>
        <authorList>
            <person name="Tetu S.G."/>
            <person name="Matson E."/>
            <person name="Ren Q."/>
            <person name="Seshadri R."/>
            <person name="Elbourne L."/>
            <person name="Hassan K.A."/>
            <person name="Durkin A."/>
            <person name="Radune D."/>
            <person name="Mohamoud Y."/>
            <person name="Shay R."/>
            <person name="Jin S."/>
            <person name="Zhang X."/>
            <person name="Lucey K."/>
            <person name="Ballor N.R."/>
            <person name="Ottesen E."/>
            <person name="Rosenthal R."/>
            <person name="Allen A."/>
            <person name="Leadbetter J.R."/>
            <person name="Paulsen I.T."/>
        </authorList>
    </citation>
    <scope>NUCLEOTIDE SEQUENCE [LARGE SCALE GENOMIC DNA]</scope>
    <source>
        <strain evidence="6">ATCC BAA-888 / DSM 13862 / ZAS-9</strain>
    </source>
</reference>
<dbReference type="GO" id="GO:0030288">
    <property type="term" value="C:outer membrane-bounded periplasmic space"/>
    <property type="evidence" value="ECO:0007669"/>
    <property type="project" value="UniProtKB-ARBA"/>
</dbReference>
<dbReference type="GO" id="GO:1904680">
    <property type="term" value="F:peptide transmembrane transporter activity"/>
    <property type="evidence" value="ECO:0007669"/>
    <property type="project" value="TreeGrafter"/>
</dbReference>
<gene>
    <name evidence="5" type="ordered locus">TREAZ_0021</name>
</gene>
<dbReference type="Gene3D" id="3.90.76.10">
    <property type="entry name" value="Dipeptide-binding Protein, Domain 1"/>
    <property type="match status" value="1"/>
</dbReference>
<name>F5YG57_LEAAZ</name>
<dbReference type="EMBL" id="CP001841">
    <property type="protein sequence ID" value="AEF82995.1"/>
    <property type="molecule type" value="Genomic_DNA"/>
</dbReference>
<dbReference type="Gene3D" id="3.40.190.10">
    <property type="entry name" value="Periplasmic binding protein-like II"/>
    <property type="match status" value="1"/>
</dbReference>
<protein>
    <submittedName>
        <fullName evidence="5">Transporter</fullName>
    </submittedName>
</protein>
<sequence>MALILGAVLAAALFSCSKSDEISIEEAEAMAGGGVDEMVAKTTAKPYKGQDFVSGKLGGTWNSVMIQDPKSFNLLIAETDSQTAGVTDMMLDYLVDYDRVKREWIPHGASFEIIADEAADKLDVIYTLRDDLYWTWYNSDRKIKVTSDDIVFWYNEIRGDPECQSSGYYQQFLTMEDGSDAHIEIEKIDDRRFVFHFPRIVAEPLLATNMDIAPRINYEEAKKNGGAQGVMDIFSVNTDPKNIPSCGQWYLVEYIPGQRLVYKRNPNYWEKDSNNVSIPYYEEEVVRIIPDENTRFLLFKQGETESWGLRPEDMDELLNKPNPDYTVYNNDGALSASFWAFNQNPVNAKTPQYSWFVQKEFRQAMSSLLNRDRIINQVYRGLASPKLYFFPETNRYFDEKIKLAFLYDTKKAIELFSSIGIKQDEQGIMRDRENRAIEFNLTIASDNSVTNDIASIIADELSKVGIKINIRVLDFQKLVEQLTRTFDWESLIMGLSGDNTFPSQGSNVWASDGNLHLWNPNQESPATEWEARVDYLYNEGAYTVDEEKAKVIWDEFQTIILEQSPLIYLVRPKGFWALGNRWDHANVYYDNLRGAETSHIFLKQ</sequence>
<comment type="similarity">
    <text evidence="1">Belongs to the bacterial solute-binding protein 5 family.</text>
</comment>
<feature type="domain" description="Solute-binding protein family 5" evidence="4">
    <location>
        <begin position="117"/>
        <end position="514"/>
    </location>
</feature>
<dbReference type="PIRSF" id="PIRSF002741">
    <property type="entry name" value="MppA"/>
    <property type="match status" value="1"/>
</dbReference>
<dbReference type="GO" id="GO:0043190">
    <property type="term" value="C:ATP-binding cassette (ABC) transporter complex"/>
    <property type="evidence" value="ECO:0007669"/>
    <property type="project" value="InterPro"/>
</dbReference>
<keyword evidence="3" id="KW-0732">Signal</keyword>
<dbReference type="Proteomes" id="UP000009222">
    <property type="component" value="Chromosome"/>
</dbReference>
<dbReference type="InterPro" id="IPR039424">
    <property type="entry name" value="SBP_5"/>
</dbReference>
<dbReference type="Pfam" id="PF00496">
    <property type="entry name" value="SBP_bac_5"/>
    <property type="match status" value="1"/>
</dbReference>
<dbReference type="GO" id="GO:0015833">
    <property type="term" value="P:peptide transport"/>
    <property type="evidence" value="ECO:0007669"/>
    <property type="project" value="TreeGrafter"/>
</dbReference>
<dbReference type="AlphaFoldDB" id="F5YG57"/>
<keyword evidence="2" id="KW-0813">Transport</keyword>
<dbReference type="InterPro" id="IPR030678">
    <property type="entry name" value="Peptide/Ni-bd"/>
</dbReference>
<evidence type="ECO:0000313" key="5">
    <source>
        <dbReference type="EMBL" id="AEF82995.1"/>
    </source>
</evidence>
<reference evidence="5 6" key="2">
    <citation type="journal article" date="2011" name="ISME J.">
        <title>RNA-seq reveals cooperative metabolic interactions between two termite-gut spirochete species in co-culture.</title>
        <authorList>
            <person name="Rosenthal A.Z."/>
            <person name="Matson E.G."/>
            <person name="Eldar A."/>
            <person name="Leadbetter J.R."/>
        </authorList>
    </citation>
    <scope>NUCLEOTIDE SEQUENCE [LARGE SCALE GENOMIC DNA]</scope>
    <source>
        <strain evidence="6">ATCC BAA-888 / DSM 13862 / ZAS-9</strain>
    </source>
</reference>
<dbReference type="SUPFAM" id="SSF53850">
    <property type="entry name" value="Periplasmic binding protein-like II"/>
    <property type="match status" value="1"/>
</dbReference>
<dbReference type="STRING" id="545695.TREAZ_0021"/>
<dbReference type="Gene3D" id="3.10.105.10">
    <property type="entry name" value="Dipeptide-binding Protein, Domain 3"/>
    <property type="match status" value="1"/>
</dbReference>
<evidence type="ECO:0000256" key="3">
    <source>
        <dbReference type="ARBA" id="ARBA00022729"/>
    </source>
</evidence>